<dbReference type="Proteomes" id="UP000001072">
    <property type="component" value="Unassembled WGS sequence"/>
</dbReference>
<dbReference type="EMBL" id="GL883106">
    <property type="protein sequence ID" value="EGG07015.1"/>
    <property type="molecule type" value="Genomic_DNA"/>
</dbReference>
<proteinExistence type="predicted"/>
<gene>
    <name evidence="1" type="ORF">MELLADRAFT_86127</name>
</gene>
<reference evidence="2" key="1">
    <citation type="journal article" date="2011" name="Proc. Natl. Acad. Sci. U.S.A.">
        <title>Obligate biotrophy features unraveled by the genomic analysis of rust fungi.</title>
        <authorList>
            <person name="Duplessis S."/>
            <person name="Cuomo C.A."/>
            <person name="Lin Y.-C."/>
            <person name="Aerts A."/>
            <person name="Tisserant E."/>
            <person name="Veneault-Fourrey C."/>
            <person name="Joly D.L."/>
            <person name="Hacquard S."/>
            <person name="Amselem J."/>
            <person name="Cantarel B.L."/>
            <person name="Chiu R."/>
            <person name="Coutinho P.M."/>
            <person name="Feau N."/>
            <person name="Field M."/>
            <person name="Frey P."/>
            <person name="Gelhaye E."/>
            <person name="Goldberg J."/>
            <person name="Grabherr M.G."/>
            <person name="Kodira C.D."/>
            <person name="Kohler A."/>
            <person name="Kuees U."/>
            <person name="Lindquist E.A."/>
            <person name="Lucas S.M."/>
            <person name="Mago R."/>
            <person name="Mauceli E."/>
            <person name="Morin E."/>
            <person name="Murat C."/>
            <person name="Pangilinan J.L."/>
            <person name="Park R."/>
            <person name="Pearson M."/>
            <person name="Quesneville H."/>
            <person name="Rouhier N."/>
            <person name="Sakthikumar S."/>
            <person name="Salamov A.A."/>
            <person name="Schmutz J."/>
            <person name="Selles B."/>
            <person name="Shapiro H."/>
            <person name="Tanguay P."/>
            <person name="Tuskan G.A."/>
            <person name="Henrissat B."/>
            <person name="Van de Peer Y."/>
            <person name="Rouze P."/>
            <person name="Ellis J.G."/>
            <person name="Dodds P.N."/>
            <person name="Schein J.E."/>
            <person name="Zhong S."/>
            <person name="Hamelin R.C."/>
            <person name="Grigoriev I.V."/>
            <person name="Szabo L.J."/>
            <person name="Martin F."/>
        </authorList>
    </citation>
    <scope>NUCLEOTIDE SEQUENCE [LARGE SCALE GENOMIC DNA]</scope>
    <source>
        <strain evidence="2">98AG31 / pathotype 3-4-7</strain>
    </source>
</reference>
<sequence length="60" mass="6796">MNCCIDVVGQNRTGRSMLSNWTQGKLMSCDGFVRKHTGLKVARRRQHSAYRLPYDKGPIG</sequence>
<dbReference type="RefSeq" id="XP_007409975.1">
    <property type="nucleotide sequence ID" value="XM_007409913.1"/>
</dbReference>
<dbReference type="AlphaFoldDB" id="F4RLD8"/>
<dbReference type="GeneID" id="18934097"/>
<evidence type="ECO:0000313" key="1">
    <source>
        <dbReference type="EMBL" id="EGG07015.1"/>
    </source>
</evidence>
<dbReference type="STRING" id="747676.F4RLD8"/>
<name>F4RLD8_MELLP</name>
<evidence type="ECO:0000313" key="2">
    <source>
        <dbReference type="Proteomes" id="UP000001072"/>
    </source>
</evidence>
<dbReference type="KEGG" id="mlr:MELLADRAFT_86127"/>
<protein>
    <submittedName>
        <fullName evidence="1">Uncharacterized protein</fullName>
    </submittedName>
</protein>
<organism evidence="2">
    <name type="scientific">Melampsora larici-populina (strain 98AG31 / pathotype 3-4-7)</name>
    <name type="common">Poplar leaf rust fungus</name>
    <dbReference type="NCBI Taxonomy" id="747676"/>
    <lineage>
        <taxon>Eukaryota</taxon>
        <taxon>Fungi</taxon>
        <taxon>Dikarya</taxon>
        <taxon>Basidiomycota</taxon>
        <taxon>Pucciniomycotina</taxon>
        <taxon>Pucciniomycetes</taxon>
        <taxon>Pucciniales</taxon>
        <taxon>Melampsoraceae</taxon>
        <taxon>Melampsora</taxon>
    </lineage>
</organism>
<accession>F4RLD8</accession>
<keyword evidence="2" id="KW-1185">Reference proteome</keyword>
<dbReference type="InParanoid" id="F4RLD8"/>
<dbReference type="HOGENOM" id="CLU_2942253_0_0_1"/>
<dbReference type="VEuPathDB" id="FungiDB:MELLADRAFT_86127"/>